<sequence length="53" mass="5835">MPAPEFALPPAHKPYSLAFVAAGDEESMNSLSIECITTKDMDIEFLGNMLMQM</sequence>
<proteinExistence type="predicted"/>
<evidence type="ECO:0000313" key="1">
    <source>
        <dbReference type="EMBL" id="OAD02704.1"/>
    </source>
</evidence>
<dbReference type="VEuPathDB" id="FungiDB:MUCCIDRAFT_109532"/>
<protein>
    <submittedName>
        <fullName evidence="1">Uncharacterized protein</fullName>
    </submittedName>
</protein>
<organism evidence="1 2">
    <name type="scientific">Mucor lusitanicus CBS 277.49</name>
    <dbReference type="NCBI Taxonomy" id="747725"/>
    <lineage>
        <taxon>Eukaryota</taxon>
        <taxon>Fungi</taxon>
        <taxon>Fungi incertae sedis</taxon>
        <taxon>Mucoromycota</taxon>
        <taxon>Mucoromycotina</taxon>
        <taxon>Mucoromycetes</taxon>
        <taxon>Mucorales</taxon>
        <taxon>Mucorineae</taxon>
        <taxon>Mucoraceae</taxon>
        <taxon>Mucor</taxon>
    </lineage>
</organism>
<gene>
    <name evidence="1" type="ORF">MUCCIDRAFT_109532</name>
</gene>
<keyword evidence="2" id="KW-1185">Reference proteome</keyword>
<comment type="caution">
    <text evidence="1">The sequence shown here is derived from an EMBL/GenBank/DDBJ whole genome shotgun (WGS) entry which is preliminary data.</text>
</comment>
<reference evidence="1 2" key="1">
    <citation type="submission" date="2015-06" db="EMBL/GenBank/DDBJ databases">
        <title>Expansion of signal transduction pathways in fungi by whole-genome duplication.</title>
        <authorList>
            <consortium name="DOE Joint Genome Institute"/>
            <person name="Corrochano L.M."/>
            <person name="Kuo A."/>
            <person name="Marcet-Houben M."/>
            <person name="Polaino S."/>
            <person name="Salamov A."/>
            <person name="Villalobos J.M."/>
            <person name="Alvarez M.I."/>
            <person name="Avalos J."/>
            <person name="Benito E.P."/>
            <person name="Benoit I."/>
            <person name="Burger G."/>
            <person name="Camino L.P."/>
            <person name="Canovas D."/>
            <person name="Cerda-Olmedo E."/>
            <person name="Cheng J.-F."/>
            <person name="Dominguez A."/>
            <person name="Elias M."/>
            <person name="Eslava A.P."/>
            <person name="Glaser F."/>
            <person name="Grimwood J."/>
            <person name="Gutierrez G."/>
            <person name="Heitman J."/>
            <person name="Henrissat B."/>
            <person name="Iturriaga E.A."/>
            <person name="Lang B.F."/>
            <person name="Lavin J.L."/>
            <person name="Lee S."/>
            <person name="Li W."/>
            <person name="Lindquist E."/>
            <person name="Lopez-Garcia S."/>
            <person name="Luque E.M."/>
            <person name="Marcos A.T."/>
            <person name="Martin J."/>
            <person name="Mccluskey K."/>
            <person name="Medina H.R."/>
            <person name="Miralles-Duran A."/>
            <person name="Miyazaki A."/>
            <person name="Munoz-Torres E."/>
            <person name="Oguiza J.A."/>
            <person name="Ohm R."/>
            <person name="Olmedo M."/>
            <person name="Orejas M."/>
            <person name="Ortiz-Castellanos L."/>
            <person name="Pisabarro A.G."/>
            <person name="Rodriguez-Romero J."/>
            <person name="Ruiz-Herrera J."/>
            <person name="Ruiz-Vazquez R."/>
            <person name="Sanz C."/>
            <person name="Schackwitz W."/>
            <person name="Schmutz J."/>
            <person name="Shahriari M."/>
            <person name="Shelest E."/>
            <person name="Silva-Franco F."/>
            <person name="Soanes D."/>
            <person name="Syed K."/>
            <person name="Tagua V.G."/>
            <person name="Talbot N.J."/>
            <person name="Thon M."/>
            <person name="De Vries R.P."/>
            <person name="Wiebenga A."/>
            <person name="Yadav J.S."/>
            <person name="Braun E.L."/>
            <person name="Baker S."/>
            <person name="Garre V."/>
            <person name="Horwitz B."/>
            <person name="Torres-Martinez S."/>
            <person name="Idnurm A."/>
            <person name="Herrera-Estrella A."/>
            <person name="Gabaldon T."/>
            <person name="Grigoriev I.V."/>
        </authorList>
    </citation>
    <scope>NUCLEOTIDE SEQUENCE [LARGE SCALE GENOMIC DNA]</scope>
    <source>
        <strain evidence="1 2">CBS 277.49</strain>
    </source>
</reference>
<dbReference type="AlphaFoldDB" id="A0A168KS75"/>
<accession>A0A168KS75</accession>
<name>A0A168KS75_MUCCL</name>
<dbReference type="Proteomes" id="UP000077051">
    <property type="component" value="Unassembled WGS sequence"/>
</dbReference>
<dbReference type="EMBL" id="AMYB01000004">
    <property type="protein sequence ID" value="OAD02704.1"/>
    <property type="molecule type" value="Genomic_DNA"/>
</dbReference>
<evidence type="ECO:0000313" key="2">
    <source>
        <dbReference type="Proteomes" id="UP000077051"/>
    </source>
</evidence>